<evidence type="ECO:0000313" key="1">
    <source>
        <dbReference type="EMBL" id="ANF34446.1"/>
    </source>
</evidence>
<reference evidence="1 2" key="1">
    <citation type="submission" date="2016-05" db="EMBL/GenBank/DDBJ databases">
        <title>Chromosome and linear plasmid sequence of a 2015 human isolate of tick-borne relapsing fever spirochete, Borrelia turicatae.</title>
        <authorList>
            <person name="Kingry L.C."/>
            <person name="Dhwani B."/>
            <person name="Replogle A."/>
            <person name="Sexton C."/>
            <person name="Rowe L."/>
            <person name="Stermole B.M."/>
            <person name="Christensen A.M."/>
            <person name="Schriefer M.E."/>
        </authorList>
    </citation>
    <scope>NUCLEOTIDE SEQUENCE [LARGE SCALE GENOMIC DNA]</scope>
    <source>
        <strain evidence="1 2">BTE5EL</strain>
        <plasmid evidence="1 2">lp159</plasmid>
    </source>
</reference>
<evidence type="ECO:0000313" key="2">
    <source>
        <dbReference type="Proteomes" id="UP000264231"/>
    </source>
</evidence>
<organism evidence="1 2">
    <name type="scientific">Borrelia turicatae</name>
    <dbReference type="NCBI Taxonomy" id="142"/>
    <lineage>
        <taxon>Bacteria</taxon>
        <taxon>Pseudomonadati</taxon>
        <taxon>Spirochaetota</taxon>
        <taxon>Spirochaetia</taxon>
        <taxon>Spirochaetales</taxon>
        <taxon>Borreliaceae</taxon>
        <taxon>Borrelia</taxon>
    </lineage>
</organism>
<gene>
    <name evidence="1" type="ORF">A7978_04885</name>
</gene>
<geneLocation type="plasmid" evidence="1 2">
    <name>lp159</name>
</geneLocation>
<dbReference type="Proteomes" id="UP000264231">
    <property type="component" value="Plasmid lp159"/>
</dbReference>
<dbReference type="RefSeq" id="WP_020282348.1">
    <property type="nucleotide sequence ID" value="NZ_CP015630.1"/>
</dbReference>
<dbReference type="AlphaFoldDB" id="A0A172XCQ5"/>
<name>A0A172XCQ5_BORTU</name>
<dbReference type="EMBL" id="CP015630">
    <property type="protein sequence ID" value="ANF34446.1"/>
    <property type="molecule type" value="Genomic_DNA"/>
</dbReference>
<protein>
    <submittedName>
        <fullName evidence="1">Uncharacterized protein</fullName>
    </submittedName>
</protein>
<sequence length="283" mass="33295">MQTNAFIKTILIIWIGLSLSACTLNPKRNQNDLGLIFKKSISDNSNLTNLNLKKHTKDFKQTTPKHGLFDDLVIFKGDDSKRDDYYFEFYIKEYDVNFDLFMYHKFYRITEYNSIHPGNEQSGKLKKIKLFFPNYAFNNNLKDFSEIEDYKLNSIDLCLSFENPEGKTIDIAFSGIRNDIMAFSKALNKDADKVPQSFSFRLFIDNKSEADTGYYFYKTKMDKHSKEFINDKSTRQHKDEIFKLINKKGINKLKKIVDQFSTSTEMKKFITSKRFNKSKIKTN</sequence>
<proteinExistence type="predicted"/>
<keyword evidence="1" id="KW-0614">Plasmid</keyword>
<accession>A0A172XCQ5</accession>